<proteinExistence type="predicted"/>
<name>A0ABW5SW38_9BACI</name>
<dbReference type="Proteomes" id="UP001597520">
    <property type="component" value="Unassembled WGS sequence"/>
</dbReference>
<organism evidence="1 2">
    <name type="scientific">Salibacterium lacus</name>
    <dbReference type="NCBI Taxonomy" id="1898109"/>
    <lineage>
        <taxon>Bacteria</taxon>
        <taxon>Bacillati</taxon>
        <taxon>Bacillota</taxon>
        <taxon>Bacilli</taxon>
        <taxon>Bacillales</taxon>
        <taxon>Bacillaceae</taxon>
    </lineage>
</organism>
<protein>
    <submittedName>
        <fullName evidence="1">Uncharacterized protein</fullName>
    </submittedName>
</protein>
<keyword evidence="2" id="KW-1185">Reference proteome</keyword>
<evidence type="ECO:0000313" key="1">
    <source>
        <dbReference type="EMBL" id="MFD2703977.1"/>
    </source>
</evidence>
<dbReference type="RefSeq" id="WP_380711275.1">
    <property type="nucleotide sequence ID" value="NZ_JBHUML010000002.1"/>
</dbReference>
<reference evidence="2" key="1">
    <citation type="journal article" date="2019" name="Int. J. Syst. Evol. Microbiol.">
        <title>The Global Catalogue of Microorganisms (GCM) 10K type strain sequencing project: providing services to taxonomists for standard genome sequencing and annotation.</title>
        <authorList>
            <consortium name="The Broad Institute Genomics Platform"/>
            <consortium name="The Broad Institute Genome Sequencing Center for Infectious Disease"/>
            <person name="Wu L."/>
            <person name="Ma J."/>
        </authorList>
    </citation>
    <scope>NUCLEOTIDE SEQUENCE [LARGE SCALE GENOMIC DNA]</scope>
    <source>
        <strain evidence="2">KCTC 33792</strain>
    </source>
</reference>
<dbReference type="EMBL" id="JBHUML010000002">
    <property type="protein sequence ID" value="MFD2703977.1"/>
    <property type="molecule type" value="Genomic_DNA"/>
</dbReference>
<gene>
    <name evidence="1" type="ORF">ACFSUB_00740</name>
</gene>
<accession>A0ABW5SW38</accession>
<comment type="caution">
    <text evidence="1">The sequence shown here is derived from an EMBL/GenBank/DDBJ whole genome shotgun (WGS) entry which is preliminary data.</text>
</comment>
<evidence type="ECO:0000313" key="2">
    <source>
        <dbReference type="Proteomes" id="UP001597520"/>
    </source>
</evidence>
<sequence length="59" mass="6821">MEIQDAIGQGLIKVVKITQNNKSCEKRCRKRGEYFIIAAERMYIEIIVQHEGAAVRNEK</sequence>